<evidence type="ECO:0000313" key="3">
    <source>
        <dbReference type="EMBL" id="KZV99586.1"/>
    </source>
</evidence>
<reference evidence="3 4" key="1">
    <citation type="journal article" date="2016" name="Mol. Biol. Evol.">
        <title>Comparative Genomics of Early-Diverging Mushroom-Forming Fungi Provides Insights into the Origins of Lignocellulose Decay Capabilities.</title>
        <authorList>
            <person name="Nagy L.G."/>
            <person name="Riley R."/>
            <person name="Tritt A."/>
            <person name="Adam C."/>
            <person name="Daum C."/>
            <person name="Floudas D."/>
            <person name="Sun H."/>
            <person name="Yadav J.S."/>
            <person name="Pangilinan J."/>
            <person name="Larsson K.H."/>
            <person name="Matsuura K."/>
            <person name="Barry K."/>
            <person name="Labutti K."/>
            <person name="Kuo R."/>
            <person name="Ohm R.A."/>
            <person name="Bhattacharya S.S."/>
            <person name="Shirouzu T."/>
            <person name="Yoshinaga Y."/>
            <person name="Martin F.M."/>
            <person name="Grigoriev I.V."/>
            <person name="Hibbett D.S."/>
        </authorList>
    </citation>
    <scope>NUCLEOTIDE SEQUENCE [LARGE SCALE GENOMIC DNA]</scope>
    <source>
        <strain evidence="3 4">HHB12029</strain>
    </source>
</reference>
<evidence type="ECO:0008006" key="5">
    <source>
        <dbReference type="Google" id="ProtNLM"/>
    </source>
</evidence>
<feature type="compositionally biased region" description="Polar residues" evidence="1">
    <location>
        <begin position="173"/>
        <end position="193"/>
    </location>
</feature>
<feature type="chain" id="PRO_5007862555" description="Small secreted protein" evidence="2">
    <location>
        <begin position="19"/>
        <end position="193"/>
    </location>
</feature>
<name>A0A165MPY0_EXIGL</name>
<accession>A0A165MPY0</accession>
<protein>
    <recommendedName>
        <fullName evidence="5">Small secreted protein</fullName>
    </recommendedName>
</protein>
<sequence length="193" mass="20242">MARFSTLVVFALAALASAAPLKRRQTCTDVEEADDTTATAPVATVDGLPDFKNLQYADIQISSGVAGNAKEEAEANFVVPFANLDLATIPDDVQDAIETLREAAEDAETELFNPAIAAADGAEADALQVGKIKNKVLKLTAFETVLKIKLAKAQAAGDDTSDIESKITDEQTKLSNNIKTDQGSAGETSQAVV</sequence>
<evidence type="ECO:0000256" key="2">
    <source>
        <dbReference type="SAM" id="SignalP"/>
    </source>
</evidence>
<feature type="signal peptide" evidence="2">
    <location>
        <begin position="1"/>
        <end position="18"/>
    </location>
</feature>
<keyword evidence="2" id="KW-0732">Signal</keyword>
<evidence type="ECO:0000256" key="1">
    <source>
        <dbReference type="SAM" id="MobiDB-lite"/>
    </source>
</evidence>
<dbReference type="PANTHER" id="PTHR38849:SF1">
    <property type="entry name" value="SMALL SECRETED PROTEIN"/>
    <property type="match status" value="1"/>
</dbReference>
<organism evidence="3 4">
    <name type="scientific">Exidia glandulosa HHB12029</name>
    <dbReference type="NCBI Taxonomy" id="1314781"/>
    <lineage>
        <taxon>Eukaryota</taxon>
        <taxon>Fungi</taxon>
        <taxon>Dikarya</taxon>
        <taxon>Basidiomycota</taxon>
        <taxon>Agaricomycotina</taxon>
        <taxon>Agaricomycetes</taxon>
        <taxon>Auriculariales</taxon>
        <taxon>Exidiaceae</taxon>
        <taxon>Exidia</taxon>
    </lineage>
</organism>
<keyword evidence="4" id="KW-1185">Reference proteome</keyword>
<proteinExistence type="predicted"/>
<dbReference type="OrthoDB" id="2151417at2759"/>
<dbReference type="PANTHER" id="PTHR38849">
    <property type="entry name" value="SMALL SECRETED PROTEIN"/>
    <property type="match status" value="1"/>
</dbReference>
<gene>
    <name evidence="3" type="ORF">EXIGLDRAFT_831333</name>
</gene>
<dbReference type="InParanoid" id="A0A165MPY0"/>
<dbReference type="AlphaFoldDB" id="A0A165MPY0"/>
<feature type="region of interest" description="Disordered" evidence="1">
    <location>
        <begin position="170"/>
        <end position="193"/>
    </location>
</feature>
<evidence type="ECO:0000313" key="4">
    <source>
        <dbReference type="Proteomes" id="UP000077266"/>
    </source>
</evidence>
<dbReference type="Proteomes" id="UP000077266">
    <property type="component" value="Unassembled WGS sequence"/>
</dbReference>
<dbReference type="EMBL" id="KV425908">
    <property type="protein sequence ID" value="KZV99586.1"/>
    <property type="molecule type" value="Genomic_DNA"/>
</dbReference>